<gene>
    <name evidence="2" type="ORF">DF3PB_5620002</name>
</gene>
<dbReference type="AlphaFoldDB" id="A0A380TIA5"/>
<dbReference type="EMBL" id="UIDG01000515">
    <property type="protein sequence ID" value="SUS08036.1"/>
    <property type="molecule type" value="Genomic_DNA"/>
</dbReference>
<feature type="region of interest" description="Disordered" evidence="1">
    <location>
        <begin position="1"/>
        <end position="20"/>
    </location>
</feature>
<name>A0A380TIA5_9ZZZZ</name>
<protein>
    <submittedName>
        <fullName evidence="2">Uncharacterized protein</fullName>
    </submittedName>
</protein>
<organism evidence="2">
    <name type="scientific">metagenome</name>
    <dbReference type="NCBI Taxonomy" id="256318"/>
    <lineage>
        <taxon>unclassified sequences</taxon>
        <taxon>metagenomes</taxon>
    </lineage>
</organism>
<reference evidence="2" key="1">
    <citation type="submission" date="2018-07" db="EMBL/GenBank/DDBJ databases">
        <authorList>
            <person name="Quirk P.G."/>
            <person name="Krulwich T.A."/>
        </authorList>
    </citation>
    <scope>NUCLEOTIDE SEQUENCE</scope>
</reference>
<evidence type="ECO:0000256" key="1">
    <source>
        <dbReference type="SAM" id="MobiDB-lite"/>
    </source>
</evidence>
<sequence>MPVRRSPPRCSGRHGGKASPAGQVWAAWGLAELRLALCVAKANARTVEDTAPSVANTLTRLLSGPGERPLALRPPGFPECRHKSYNKIT</sequence>
<accession>A0A380TIA5</accession>
<evidence type="ECO:0000313" key="2">
    <source>
        <dbReference type="EMBL" id="SUS08036.1"/>
    </source>
</evidence>
<proteinExistence type="predicted"/>